<feature type="compositionally biased region" description="Polar residues" evidence="3">
    <location>
        <begin position="148"/>
        <end position="163"/>
    </location>
</feature>
<name>A0ABI7XKR8_FELCA</name>
<feature type="region of interest" description="Disordered" evidence="3">
    <location>
        <begin position="88"/>
        <end position="380"/>
    </location>
</feature>
<feature type="domain" description="Pyrin" evidence="4">
    <location>
        <begin position="1"/>
        <end position="88"/>
    </location>
</feature>
<evidence type="ECO:0008006" key="8">
    <source>
        <dbReference type="Google" id="ProtNLM"/>
    </source>
</evidence>
<dbReference type="PANTHER" id="PTHR12200:SF24">
    <property type="entry name" value="INTERFERON ACTIVATED GENE 207-RELATED"/>
    <property type="match status" value="1"/>
</dbReference>
<feature type="compositionally biased region" description="Low complexity" evidence="3">
    <location>
        <begin position="138"/>
        <end position="147"/>
    </location>
</feature>
<dbReference type="PROSITE" id="PS50824">
    <property type="entry name" value="DAPIN"/>
    <property type="match status" value="1"/>
</dbReference>
<protein>
    <recommendedName>
        <fullName evidence="8">Gamma-interferon-inducible protein 16</fullName>
    </recommendedName>
</protein>
<dbReference type="Pfam" id="PF02760">
    <property type="entry name" value="HIN"/>
    <property type="match status" value="1"/>
</dbReference>
<dbReference type="Pfam" id="PF02758">
    <property type="entry name" value="PYRIN"/>
    <property type="match status" value="1"/>
</dbReference>
<reference evidence="6" key="2">
    <citation type="submission" date="2025-08" db="UniProtKB">
        <authorList>
            <consortium name="Ensembl"/>
        </authorList>
    </citation>
    <scope>IDENTIFICATION</scope>
    <source>
        <strain evidence="6">breed Abyssinian</strain>
    </source>
</reference>
<dbReference type="InterPro" id="IPR040205">
    <property type="entry name" value="HIN-200"/>
</dbReference>
<dbReference type="PROSITE" id="PS50834">
    <property type="entry name" value="HIN_200"/>
    <property type="match status" value="1"/>
</dbReference>
<evidence type="ECO:0000256" key="3">
    <source>
        <dbReference type="SAM" id="MobiDB-lite"/>
    </source>
</evidence>
<feature type="domain" description="HIN-200" evidence="5">
    <location>
        <begin position="474"/>
        <end position="672"/>
    </location>
</feature>
<comment type="subcellular location">
    <subcellularLocation>
        <location evidence="1">Nucleus</location>
    </subcellularLocation>
</comment>
<sequence>METECKRILLLKGLQPLNDDQFSMVKSLLDSDLGLTPKMKEEYTKVKIADMMHKKFRGILCVNKLLSMLKDIEGLEDTVKTMKNEKRKVMKKYKTQGLAPVKKRKQEASSTDESTSTANKASRPVDDTLVSKKRKTKTTSNNKSNKTQPTSEWGQLGQPSVTGALSPESFSQPPQMPPPTPGCSFSTKKRKTKATSSDKSKMTQPTPEGDKLGQPAVTGALSPASFSQPPRMPPPTPGCSFSTQKRKTKATSSDKSKMTQPTPEGDKLGQPAVTGALSPASFSQPPRMPPPTPGCSFSTQKRKTKATSSDKSKTMQPTLEWGQLGQPAVTGALSPASFSQPPRMPPPTPGSSFVTQKKKTQNTNTAKSETMQPTPEWGQLGQPSVTGALSPATFSQPPWMPPPTPGSSFSTQKMETQTIKTEKFEMMQPMPEWGQLGQPSVTGALSPGSFSQPPWMPPSTPGSSFSTKKPRLKSVPTKASREEGLQTCPKEVMVLKATEPFAYDITDEERRMFHATVVTESQFFRVKVFHVGLKDKFIPKRVITLADYIGRNGFLEVYNVSSVSDVSADRKMEVSSRLIQNANATPKIKELRLEEPGTFVSGVYQVHKKMVLDQFITLYEIQDDTGMMDVLVYGRLTKVNCEEGDKLTLICFELSGDPRQLRSVTHSFIKVIKPRKNKKQQLNPDLYMKTPDRKVAASSFPFLASRLPLPSSPARRDAERLCRSFDHHQRSYFGPSLSRGSDMQTNPAIISTPGAGVGERSSYLVLNSRIC</sequence>
<dbReference type="SMART" id="SM01289">
    <property type="entry name" value="PYRIN"/>
    <property type="match status" value="1"/>
</dbReference>
<evidence type="ECO:0000256" key="2">
    <source>
        <dbReference type="ARBA" id="ARBA00023242"/>
    </source>
</evidence>
<keyword evidence="2" id="KW-0539">Nucleus</keyword>
<feature type="region of interest" description="Disordered" evidence="3">
    <location>
        <begin position="733"/>
        <end position="752"/>
    </location>
</feature>
<dbReference type="SUPFAM" id="SSF159141">
    <property type="entry name" value="HIN-2000 domain-like"/>
    <property type="match status" value="2"/>
</dbReference>
<feature type="compositionally biased region" description="Polar residues" evidence="3">
    <location>
        <begin position="738"/>
        <end position="749"/>
    </location>
</feature>
<evidence type="ECO:0000259" key="5">
    <source>
        <dbReference type="PROSITE" id="PS50834"/>
    </source>
</evidence>
<dbReference type="PANTHER" id="PTHR12200">
    <property type="entry name" value="INTERFERON-INDUCIBLE PROTEIN AIM2 FAMILY MEMBER"/>
    <property type="match status" value="1"/>
</dbReference>
<dbReference type="Ensembl" id="ENSFCTT00005034017.1">
    <property type="protein sequence ID" value="ENSFCTP00005023104.1"/>
    <property type="gene ID" value="ENSFCTG00005011922.1"/>
</dbReference>
<dbReference type="GeneTree" id="ENSGT00390000013296"/>
<dbReference type="CDD" id="cd08305">
    <property type="entry name" value="Pyrin"/>
    <property type="match status" value="1"/>
</dbReference>
<feature type="region of interest" description="Disordered" evidence="3">
    <location>
        <begin position="447"/>
        <end position="483"/>
    </location>
</feature>
<accession>A0ABI7XKR8</accession>
<gene>
    <name evidence="6" type="primary">ESCO2</name>
</gene>
<evidence type="ECO:0000313" key="6">
    <source>
        <dbReference type="Ensembl" id="ENSFCTP00005023104.1"/>
    </source>
</evidence>
<evidence type="ECO:0000259" key="4">
    <source>
        <dbReference type="PROSITE" id="PS50824"/>
    </source>
</evidence>
<proteinExistence type="predicted"/>
<dbReference type="Gene3D" id="2.40.50.140">
    <property type="entry name" value="Nucleic acid-binding proteins"/>
    <property type="match status" value="2"/>
</dbReference>
<evidence type="ECO:0000256" key="1">
    <source>
        <dbReference type="ARBA" id="ARBA00004123"/>
    </source>
</evidence>
<dbReference type="InterPro" id="IPR012340">
    <property type="entry name" value="NA-bd_OB-fold"/>
</dbReference>
<dbReference type="Proteomes" id="UP000823872">
    <property type="component" value="Chromosome F1"/>
</dbReference>
<organism evidence="6 7">
    <name type="scientific">Felis catus</name>
    <name type="common">Cat</name>
    <name type="synonym">Felis silvestris catus</name>
    <dbReference type="NCBI Taxonomy" id="9685"/>
    <lineage>
        <taxon>Eukaryota</taxon>
        <taxon>Metazoa</taxon>
        <taxon>Chordata</taxon>
        <taxon>Craniata</taxon>
        <taxon>Vertebrata</taxon>
        <taxon>Euteleostomi</taxon>
        <taxon>Mammalia</taxon>
        <taxon>Eutheria</taxon>
        <taxon>Laurasiatheria</taxon>
        <taxon>Carnivora</taxon>
        <taxon>Feliformia</taxon>
        <taxon>Felidae</taxon>
        <taxon>Felinae</taxon>
        <taxon>Felis</taxon>
    </lineage>
</organism>
<evidence type="ECO:0000313" key="7">
    <source>
        <dbReference type="Proteomes" id="UP000823872"/>
    </source>
</evidence>
<dbReference type="InterPro" id="IPR004020">
    <property type="entry name" value="DAPIN"/>
</dbReference>
<dbReference type="Gene3D" id="1.10.533.10">
    <property type="entry name" value="Death Domain, Fas"/>
    <property type="match status" value="1"/>
</dbReference>
<feature type="compositionally biased region" description="Low complexity" evidence="3">
    <location>
        <begin position="108"/>
        <end position="118"/>
    </location>
</feature>
<dbReference type="InterPro" id="IPR004021">
    <property type="entry name" value="HIN200/IF120x"/>
</dbReference>
<keyword evidence="7" id="KW-1185">Reference proteome</keyword>
<reference evidence="6" key="3">
    <citation type="submission" date="2025-09" db="UniProtKB">
        <authorList>
            <consortium name="Ensembl"/>
        </authorList>
    </citation>
    <scope>IDENTIFICATION</scope>
    <source>
        <strain evidence="6">breed Abyssinian</strain>
    </source>
</reference>
<dbReference type="InterPro" id="IPR011029">
    <property type="entry name" value="DEATH-like_dom_sf"/>
</dbReference>
<reference evidence="6 7" key="1">
    <citation type="submission" date="2021-02" db="EMBL/GenBank/DDBJ databases">
        <title>Safari Cat Assemblies.</title>
        <authorList>
            <person name="Bredemeyer K.R."/>
            <person name="Murphy W.J."/>
        </authorList>
    </citation>
    <scope>NUCLEOTIDE SEQUENCE [LARGE SCALE GENOMIC DNA]</scope>
</reference>